<dbReference type="Proteomes" id="UP001165060">
    <property type="component" value="Unassembled WGS sequence"/>
</dbReference>
<dbReference type="SUPFAM" id="SSF52954">
    <property type="entry name" value="Class II aaRS ABD-related"/>
    <property type="match status" value="2"/>
</dbReference>
<dbReference type="PANTHER" id="PTHR22734">
    <property type="entry name" value="U3 SMALL NUCLEOLAR RIBONUCLEOPROTEIN PROTEIN IMP4"/>
    <property type="match status" value="1"/>
</dbReference>
<feature type="compositionally biased region" description="Acidic residues" evidence="1">
    <location>
        <begin position="285"/>
        <end position="294"/>
    </location>
</feature>
<name>A0ABQ6MGD8_9STRA</name>
<evidence type="ECO:0000313" key="3">
    <source>
        <dbReference type="EMBL" id="GMI25856.1"/>
    </source>
</evidence>
<feature type="compositionally biased region" description="Low complexity" evidence="1">
    <location>
        <begin position="30"/>
        <end position="47"/>
    </location>
</feature>
<protein>
    <recommendedName>
        <fullName evidence="2">Brix domain-containing protein</fullName>
    </recommendedName>
</protein>
<feature type="region of interest" description="Disordered" evidence="1">
    <location>
        <begin position="1"/>
        <end position="55"/>
    </location>
</feature>
<feature type="compositionally biased region" description="Basic and acidic residues" evidence="1">
    <location>
        <begin position="74"/>
        <end position="89"/>
    </location>
</feature>
<accession>A0ABQ6MGD8</accession>
<dbReference type="Gene3D" id="3.40.50.10480">
    <property type="entry name" value="Probable brix-domain ribosomal biogenesis protein"/>
    <property type="match status" value="2"/>
</dbReference>
<keyword evidence="4" id="KW-1185">Reference proteome</keyword>
<dbReference type="Pfam" id="PF04427">
    <property type="entry name" value="Brix"/>
    <property type="match status" value="1"/>
</dbReference>
<organism evidence="3 4">
    <name type="scientific">Tetraparma gracilis</name>
    <dbReference type="NCBI Taxonomy" id="2962635"/>
    <lineage>
        <taxon>Eukaryota</taxon>
        <taxon>Sar</taxon>
        <taxon>Stramenopiles</taxon>
        <taxon>Ochrophyta</taxon>
        <taxon>Bolidophyceae</taxon>
        <taxon>Parmales</taxon>
        <taxon>Triparmaceae</taxon>
        <taxon>Tetraparma</taxon>
    </lineage>
</organism>
<dbReference type="PROSITE" id="PS50833">
    <property type="entry name" value="BRIX"/>
    <property type="match status" value="1"/>
</dbReference>
<feature type="region of interest" description="Disordered" evidence="1">
    <location>
        <begin position="74"/>
        <end position="108"/>
    </location>
</feature>
<evidence type="ECO:0000256" key="1">
    <source>
        <dbReference type="SAM" id="MobiDB-lite"/>
    </source>
</evidence>
<gene>
    <name evidence="3" type="ORF">TeGR_g12846</name>
</gene>
<feature type="compositionally biased region" description="Basic residues" evidence="1">
    <location>
        <begin position="1"/>
        <end position="11"/>
    </location>
</feature>
<comment type="caution">
    <text evidence="3">The sequence shown here is derived from an EMBL/GenBank/DDBJ whole genome shotgun (WGS) entry which is preliminary data.</text>
</comment>
<dbReference type="EMBL" id="BRYB01001441">
    <property type="protein sequence ID" value="GMI25856.1"/>
    <property type="molecule type" value="Genomic_DNA"/>
</dbReference>
<sequence length="439" mass="50178">MPTHTVSKKRGSGAGGEASKKKHKKIREVTSNATNATEKAEEAMANARPMPSIANKLKRGEIYAKWLAEKKKLKKDLKAAKKQDEKEGKTTPSTHPKQQPRTLENTREVEETIVKPGDEEVLADEEDDEFAPYFSCVVKPKIMITTRPRPSAELFAFIQGLMTLIPNSYYYPRKDFELKDITGYARNKHFSHLVVLSEKSKTCNGMLVSHLGVPAMSSGIWKDGDRSVREDEEDDEDDEEGDGEKEEEEEEEEEEEKEELEGDEENPSSDSDEESNSPPPPPSQEEAEEEDLPELDTPGPTCFFKISNIVMPKKLSNHGKATSHIPELILNNFTTRLGHRCGRFLGSIFPHAPEFQGRQAVTFHNQRDYIFVRHHRYVFEKGKRKMDKDGATRARLQELGPRFSLRMRWMLAGGFDTKFGEYEYYGKTEYNTSRRKFHL</sequence>
<feature type="compositionally biased region" description="Acidic residues" evidence="1">
    <location>
        <begin position="230"/>
        <end position="275"/>
    </location>
</feature>
<dbReference type="PANTHER" id="PTHR22734:SF3">
    <property type="entry name" value="RIBOSOME PRODUCTION FACTOR 1"/>
    <property type="match status" value="1"/>
</dbReference>
<feature type="region of interest" description="Disordered" evidence="1">
    <location>
        <begin position="219"/>
        <end position="300"/>
    </location>
</feature>
<dbReference type="InterPro" id="IPR044281">
    <property type="entry name" value="IMP4/RPF1"/>
</dbReference>
<feature type="compositionally biased region" description="Polar residues" evidence="1">
    <location>
        <begin position="90"/>
        <end position="103"/>
    </location>
</feature>
<dbReference type="SMART" id="SM00879">
    <property type="entry name" value="Brix"/>
    <property type="match status" value="1"/>
</dbReference>
<evidence type="ECO:0000313" key="4">
    <source>
        <dbReference type="Proteomes" id="UP001165060"/>
    </source>
</evidence>
<dbReference type="InterPro" id="IPR007109">
    <property type="entry name" value="Brix"/>
</dbReference>
<proteinExistence type="predicted"/>
<evidence type="ECO:0000259" key="2">
    <source>
        <dbReference type="PROSITE" id="PS50833"/>
    </source>
</evidence>
<feature type="domain" description="Brix" evidence="2">
    <location>
        <begin position="140"/>
        <end position="416"/>
    </location>
</feature>
<reference evidence="3 4" key="1">
    <citation type="journal article" date="2023" name="Commun. Biol.">
        <title>Genome analysis of Parmales, the sister group of diatoms, reveals the evolutionary specialization of diatoms from phago-mixotrophs to photoautotrophs.</title>
        <authorList>
            <person name="Ban H."/>
            <person name="Sato S."/>
            <person name="Yoshikawa S."/>
            <person name="Yamada K."/>
            <person name="Nakamura Y."/>
            <person name="Ichinomiya M."/>
            <person name="Sato N."/>
            <person name="Blanc-Mathieu R."/>
            <person name="Endo H."/>
            <person name="Kuwata A."/>
            <person name="Ogata H."/>
        </authorList>
    </citation>
    <scope>NUCLEOTIDE SEQUENCE [LARGE SCALE GENOMIC DNA]</scope>
</reference>